<proteinExistence type="predicted"/>
<dbReference type="AlphaFoldDB" id="A0A1H6FA87"/>
<dbReference type="PANTHER" id="PTHR43796:SF2">
    <property type="entry name" value="CARBOXYNORSPERMIDINE SYNTHASE"/>
    <property type="match status" value="1"/>
</dbReference>
<keyword evidence="3" id="KW-1185">Reference proteome</keyword>
<dbReference type="RefSeq" id="WP_103920729.1">
    <property type="nucleotide sequence ID" value="NZ_FMSV02000512.1"/>
</dbReference>
<protein>
    <submittedName>
        <fullName evidence="2">Saccharopine dehydrogenase</fullName>
    </submittedName>
</protein>
<dbReference type="Pfam" id="PF03435">
    <property type="entry name" value="Sacchrp_dh_NADP"/>
    <property type="match status" value="1"/>
</dbReference>
<dbReference type="OrthoDB" id="528778at2"/>
<accession>A0A1H6FA87</accession>
<organism evidence="2 3">
    <name type="scientific">Candidatus Venteria ishoeyi</name>
    <dbReference type="NCBI Taxonomy" id="1899563"/>
    <lineage>
        <taxon>Bacteria</taxon>
        <taxon>Pseudomonadati</taxon>
        <taxon>Pseudomonadota</taxon>
        <taxon>Gammaproteobacteria</taxon>
        <taxon>Thiotrichales</taxon>
        <taxon>Thiotrichaceae</taxon>
        <taxon>Venteria</taxon>
    </lineage>
</organism>
<dbReference type="InterPro" id="IPR036291">
    <property type="entry name" value="NAD(P)-bd_dom_sf"/>
</dbReference>
<evidence type="ECO:0000259" key="1">
    <source>
        <dbReference type="Pfam" id="PF03435"/>
    </source>
</evidence>
<name>A0A1H6FA87_9GAMM</name>
<dbReference type="InterPro" id="IPR005097">
    <property type="entry name" value="Sacchrp_dh_NADP-bd"/>
</dbReference>
<dbReference type="Proteomes" id="UP000236724">
    <property type="component" value="Unassembled WGS sequence"/>
</dbReference>
<dbReference type="PANTHER" id="PTHR43796">
    <property type="entry name" value="CARBOXYNORSPERMIDINE SYNTHASE"/>
    <property type="match status" value="1"/>
</dbReference>
<sequence>MNNITQQENNNKKDFLIIGGYGNAGFALAYQLLKNTQATLLIAGRNQHKAKAVAGDLNAMNAEEWIFRVSGTALDVTDKSDLYKVFSQVSCVILAAPLIPFLDRIVDAVVATGIDCIDLQTGGRSRRILAARKNAITQAGCCFIANAGFSPGLPAILLRRFGDDIEKLKTVRFNLLQKIDWDSAQPSDARLAELLEIIDSAIPQLYQNGTWQKAKFWQHPKCSFPGISGHYRCHPVKLAELENLPQHYPHLEKLSFNQADLNTIFNRLLVPLAGHMPAETYRHKQVQRARQVLSFSAKPPFKGVMQAIFQGTAGIENKQISVTIQADNLYELTGIAAAACILQYLDGTIKQPGLWYQGLLLDPVRMLKDMQMLGADIETKSSIV</sequence>
<dbReference type="EMBL" id="FMSV02000512">
    <property type="protein sequence ID" value="SEH07012.1"/>
    <property type="molecule type" value="Genomic_DNA"/>
</dbReference>
<dbReference type="SUPFAM" id="SSF51735">
    <property type="entry name" value="NAD(P)-binding Rossmann-fold domains"/>
    <property type="match status" value="1"/>
</dbReference>
<feature type="domain" description="Saccharopine dehydrogenase NADP binding" evidence="1">
    <location>
        <begin position="16"/>
        <end position="121"/>
    </location>
</feature>
<gene>
    <name evidence="2" type="ORF">MBHS_02878</name>
</gene>
<dbReference type="Gene3D" id="3.40.50.720">
    <property type="entry name" value="NAD(P)-binding Rossmann-like Domain"/>
    <property type="match status" value="1"/>
</dbReference>
<evidence type="ECO:0000313" key="2">
    <source>
        <dbReference type="EMBL" id="SEH07012.1"/>
    </source>
</evidence>
<reference evidence="2 3" key="1">
    <citation type="submission" date="2016-10" db="EMBL/GenBank/DDBJ databases">
        <authorList>
            <person name="de Groot N.N."/>
        </authorList>
    </citation>
    <scope>NUCLEOTIDE SEQUENCE [LARGE SCALE GENOMIC DNA]</scope>
    <source>
        <strain evidence="2">MBHS1</strain>
    </source>
</reference>
<evidence type="ECO:0000313" key="3">
    <source>
        <dbReference type="Proteomes" id="UP000236724"/>
    </source>
</evidence>